<dbReference type="InterPro" id="IPR035907">
    <property type="entry name" value="Hppk_sf"/>
</dbReference>
<gene>
    <name evidence="14" type="primary">folK</name>
    <name evidence="14" type="ORF">DR864_10395</name>
</gene>
<comment type="similarity">
    <text evidence="2">Belongs to the HPPK family.</text>
</comment>
<evidence type="ECO:0000256" key="3">
    <source>
        <dbReference type="ARBA" id="ARBA00013253"/>
    </source>
</evidence>
<evidence type="ECO:0000256" key="10">
    <source>
        <dbReference type="ARBA" id="ARBA00029409"/>
    </source>
</evidence>
<dbReference type="EC" id="2.7.6.3" evidence="3"/>
<dbReference type="KEGG" id="run:DR864_10395"/>
<evidence type="ECO:0000256" key="12">
    <source>
        <dbReference type="ARBA" id="ARBA00033413"/>
    </source>
</evidence>
<dbReference type="Gene3D" id="3.30.70.560">
    <property type="entry name" value="7,8-Dihydro-6-hydroxymethylpterin-pyrophosphokinase HPPK"/>
    <property type="match status" value="1"/>
</dbReference>
<protein>
    <recommendedName>
        <fullName evidence="4">2-amino-4-hydroxy-6-hydroxymethyldihydropteridine pyrophosphokinase</fullName>
        <ecNumber evidence="3">2.7.6.3</ecNumber>
    </recommendedName>
    <alternativeName>
        <fullName evidence="11">6-hydroxymethyl-7,8-dihydropterin pyrophosphokinase</fullName>
    </alternativeName>
    <alternativeName>
        <fullName evidence="12">7,8-dihydro-6-hydroxymethylpterin-pyrophosphokinase</fullName>
    </alternativeName>
</protein>
<dbReference type="OrthoDB" id="9808041at2"/>
<dbReference type="RefSeq" id="WP_114066902.1">
    <property type="nucleotide sequence ID" value="NZ_CP030850.1"/>
</dbReference>
<dbReference type="Pfam" id="PF01288">
    <property type="entry name" value="HPPK"/>
    <property type="match status" value="1"/>
</dbReference>
<accession>A0A344THJ6</accession>
<dbReference type="GO" id="GO:0046656">
    <property type="term" value="P:folic acid biosynthetic process"/>
    <property type="evidence" value="ECO:0007669"/>
    <property type="project" value="UniProtKB-KW"/>
</dbReference>
<evidence type="ECO:0000256" key="1">
    <source>
        <dbReference type="ARBA" id="ARBA00005051"/>
    </source>
</evidence>
<dbReference type="EMBL" id="CP030850">
    <property type="protein sequence ID" value="AXE18117.1"/>
    <property type="molecule type" value="Genomic_DNA"/>
</dbReference>
<dbReference type="GO" id="GO:0005524">
    <property type="term" value="F:ATP binding"/>
    <property type="evidence" value="ECO:0007669"/>
    <property type="project" value="UniProtKB-KW"/>
</dbReference>
<dbReference type="UniPathway" id="UPA00077">
    <property type="reaction ID" value="UER00155"/>
</dbReference>
<comment type="pathway">
    <text evidence="1">Cofactor biosynthesis; tetrahydrofolate biosynthesis; 2-amino-4-hydroxy-6-hydroxymethyl-7,8-dihydropteridine diphosphate from 7,8-dihydroneopterin triphosphate: step 4/4.</text>
</comment>
<proteinExistence type="inferred from homology"/>
<keyword evidence="5 14" id="KW-0808">Transferase</keyword>
<dbReference type="AlphaFoldDB" id="A0A344THJ6"/>
<dbReference type="PANTHER" id="PTHR43071">
    <property type="entry name" value="2-AMINO-4-HYDROXY-6-HYDROXYMETHYLDIHYDROPTERIDINE PYROPHOSPHOKINASE"/>
    <property type="match status" value="1"/>
</dbReference>
<evidence type="ECO:0000256" key="2">
    <source>
        <dbReference type="ARBA" id="ARBA00005810"/>
    </source>
</evidence>
<evidence type="ECO:0000256" key="7">
    <source>
        <dbReference type="ARBA" id="ARBA00022777"/>
    </source>
</evidence>
<dbReference type="CDD" id="cd00483">
    <property type="entry name" value="HPPK"/>
    <property type="match status" value="1"/>
</dbReference>
<evidence type="ECO:0000256" key="6">
    <source>
        <dbReference type="ARBA" id="ARBA00022741"/>
    </source>
</evidence>
<dbReference type="PROSITE" id="PS00794">
    <property type="entry name" value="HPPK"/>
    <property type="match status" value="1"/>
</dbReference>
<reference evidence="14 15" key="1">
    <citation type="submission" date="2018-07" db="EMBL/GenBank/DDBJ databases">
        <title>Genome sequencing of Runella.</title>
        <authorList>
            <person name="Baek M.-G."/>
            <person name="Yi H."/>
        </authorList>
    </citation>
    <scope>NUCLEOTIDE SEQUENCE [LARGE SCALE GENOMIC DNA]</scope>
    <source>
        <strain evidence="14 15">HYN0085</strain>
    </source>
</reference>
<evidence type="ECO:0000256" key="4">
    <source>
        <dbReference type="ARBA" id="ARBA00016218"/>
    </source>
</evidence>
<evidence type="ECO:0000259" key="13">
    <source>
        <dbReference type="PROSITE" id="PS00794"/>
    </source>
</evidence>
<feature type="domain" description="7,8-dihydro-6-hydroxymethylpterin-pyrophosphokinase" evidence="13">
    <location>
        <begin position="89"/>
        <end position="100"/>
    </location>
</feature>
<dbReference type="Proteomes" id="UP000251993">
    <property type="component" value="Chromosome"/>
</dbReference>
<dbReference type="NCBIfam" id="TIGR01498">
    <property type="entry name" value="folK"/>
    <property type="match status" value="1"/>
</dbReference>
<sequence length="162" mass="18579">MNQQSVFLLLGANLGEREATLAKATDLISERIAPVMLQSHLYETAPWGVTDQPAFLNQVISIETILTPEELLSQTLEIEKQLGRERRLRWGARVIDIDMLYYSDQILDTENLHLPHPRLHQRRFTLVPLAEIAPDFLHPVLHKTNQELLNECTDDSQVSVFD</sequence>
<evidence type="ECO:0000313" key="14">
    <source>
        <dbReference type="EMBL" id="AXE18117.1"/>
    </source>
</evidence>
<keyword evidence="9" id="KW-0289">Folate biosynthesis</keyword>
<evidence type="ECO:0000313" key="15">
    <source>
        <dbReference type="Proteomes" id="UP000251993"/>
    </source>
</evidence>
<dbReference type="GO" id="GO:0046654">
    <property type="term" value="P:tetrahydrofolate biosynthetic process"/>
    <property type="evidence" value="ECO:0007669"/>
    <property type="project" value="UniProtKB-UniPathway"/>
</dbReference>
<keyword evidence="8" id="KW-0067">ATP-binding</keyword>
<keyword evidence="7 14" id="KW-0418">Kinase</keyword>
<dbReference type="GO" id="GO:0003848">
    <property type="term" value="F:2-amino-4-hydroxy-6-hydroxymethyldihydropteridine diphosphokinase activity"/>
    <property type="evidence" value="ECO:0007669"/>
    <property type="project" value="UniProtKB-EC"/>
</dbReference>
<evidence type="ECO:0000256" key="9">
    <source>
        <dbReference type="ARBA" id="ARBA00022909"/>
    </source>
</evidence>
<dbReference type="InterPro" id="IPR000550">
    <property type="entry name" value="Hppk"/>
</dbReference>
<keyword evidence="6" id="KW-0547">Nucleotide-binding</keyword>
<dbReference type="PANTHER" id="PTHR43071:SF1">
    <property type="entry name" value="2-AMINO-4-HYDROXY-6-HYDROXYMETHYLDIHYDROPTERIDINE PYROPHOSPHOKINASE"/>
    <property type="match status" value="1"/>
</dbReference>
<comment type="function">
    <text evidence="10">Catalyzes the transfer of pyrophosphate from adenosine triphosphate (ATP) to 6-hydroxymethyl-7,8-dihydropterin, an enzymatic step in folate biosynthesis pathway.</text>
</comment>
<dbReference type="GO" id="GO:0016301">
    <property type="term" value="F:kinase activity"/>
    <property type="evidence" value="ECO:0007669"/>
    <property type="project" value="UniProtKB-KW"/>
</dbReference>
<evidence type="ECO:0000256" key="5">
    <source>
        <dbReference type="ARBA" id="ARBA00022679"/>
    </source>
</evidence>
<dbReference type="SUPFAM" id="SSF55083">
    <property type="entry name" value="6-hydroxymethyl-7,8-dihydropterin pyrophosphokinase, HPPK"/>
    <property type="match status" value="1"/>
</dbReference>
<keyword evidence="15" id="KW-1185">Reference proteome</keyword>
<organism evidence="14 15">
    <name type="scientific">Runella rosea</name>
    <dbReference type="NCBI Taxonomy" id="2259595"/>
    <lineage>
        <taxon>Bacteria</taxon>
        <taxon>Pseudomonadati</taxon>
        <taxon>Bacteroidota</taxon>
        <taxon>Cytophagia</taxon>
        <taxon>Cytophagales</taxon>
        <taxon>Spirosomataceae</taxon>
        <taxon>Runella</taxon>
    </lineage>
</organism>
<name>A0A344THJ6_9BACT</name>
<evidence type="ECO:0000256" key="11">
    <source>
        <dbReference type="ARBA" id="ARBA00029766"/>
    </source>
</evidence>
<evidence type="ECO:0000256" key="8">
    <source>
        <dbReference type="ARBA" id="ARBA00022840"/>
    </source>
</evidence>